<dbReference type="STRING" id="52.CMC5_024070"/>
<proteinExistence type="predicted"/>
<evidence type="ECO:0000256" key="1">
    <source>
        <dbReference type="SAM" id="Phobius"/>
    </source>
</evidence>
<evidence type="ECO:0000313" key="3">
    <source>
        <dbReference type="EMBL" id="AKT38264.1"/>
    </source>
</evidence>
<feature type="chain" id="PRO_5005459198" description="Secreted protein" evidence="2">
    <location>
        <begin position="27"/>
        <end position="56"/>
    </location>
</feature>
<reference evidence="3 4" key="1">
    <citation type="submission" date="2015-07" db="EMBL/GenBank/DDBJ databases">
        <title>Genome analysis of myxobacterium Chondromyces crocatus Cm c5 reveals a high potential for natural compound synthesis and the genetic basis for the loss of fruiting body formation.</title>
        <authorList>
            <person name="Zaburannyi N."/>
            <person name="Bunk B."/>
            <person name="Maier J."/>
            <person name="Overmann J."/>
            <person name="Mueller R."/>
        </authorList>
    </citation>
    <scope>NUCLEOTIDE SEQUENCE [LARGE SCALE GENOMIC DNA]</scope>
    <source>
        <strain evidence="3 4">Cm c5</strain>
    </source>
</reference>
<keyword evidence="1" id="KW-0472">Membrane</keyword>
<name>A0A0K1EBN5_CHOCO</name>
<sequence length="56" mass="5513">MSRPSCCALLCWAVCAAIACAMVSVAAGEEVELGLLRGLFGGAAAAALLSISGEAR</sequence>
<evidence type="ECO:0000313" key="4">
    <source>
        <dbReference type="Proteomes" id="UP000067626"/>
    </source>
</evidence>
<dbReference type="EMBL" id="CP012159">
    <property type="protein sequence ID" value="AKT38264.1"/>
    <property type="molecule type" value="Genomic_DNA"/>
</dbReference>
<dbReference type="Proteomes" id="UP000067626">
    <property type="component" value="Chromosome"/>
</dbReference>
<gene>
    <name evidence="3" type="ORF">CMC5_024070</name>
</gene>
<keyword evidence="1" id="KW-1133">Transmembrane helix</keyword>
<dbReference type="AlphaFoldDB" id="A0A0K1EBN5"/>
<dbReference type="KEGG" id="ccro:CMC5_024070"/>
<feature type="transmembrane region" description="Helical" evidence="1">
    <location>
        <begin position="38"/>
        <end position="55"/>
    </location>
</feature>
<protein>
    <recommendedName>
        <fullName evidence="5">Secreted protein</fullName>
    </recommendedName>
</protein>
<evidence type="ECO:0000256" key="2">
    <source>
        <dbReference type="SAM" id="SignalP"/>
    </source>
</evidence>
<organism evidence="3 4">
    <name type="scientific">Chondromyces crocatus</name>
    <dbReference type="NCBI Taxonomy" id="52"/>
    <lineage>
        <taxon>Bacteria</taxon>
        <taxon>Pseudomonadati</taxon>
        <taxon>Myxococcota</taxon>
        <taxon>Polyangia</taxon>
        <taxon>Polyangiales</taxon>
        <taxon>Polyangiaceae</taxon>
        <taxon>Chondromyces</taxon>
    </lineage>
</organism>
<dbReference type="PROSITE" id="PS51257">
    <property type="entry name" value="PROKAR_LIPOPROTEIN"/>
    <property type="match status" value="1"/>
</dbReference>
<keyword evidence="4" id="KW-1185">Reference proteome</keyword>
<evidence type="ECO:0008006" key="5">
    <source>
        <dbReference type="Google" id="ProtNLM"/>
    </source>
</evidence>
<feature type="signal peptide" evidence="2">
    <location>
        <begin position="1"/>
        <end position="26"/>
    </location>
</feature>
<accession>A0A0K1EBN5</accession>
<keyword evidence="1" id="KW-0812">Transmembrane</keyword>
<keyword evidence="2" id="KW-0732">Signal</keyword>